<dbReference type="Gene3D" id="1.10.150.690">
    <property type="entry name" value="DUF2063"/>
    <property type="match status" value="1"/>
</dbReference>
<organism evidence="3 4">
    <name type="scientific">Pelagovum pacificum</name>
    <dbReference type="NCBI Taxonomy" id="2588711"/>
    <lineage>
        <taxon>Bacteria</taxon>
        <taxon>Pseudomonadati</taxon>
        <taxon>Pseudomonadota</taxon>
        <taxon>Alphaproteobacteria</taxon>
        <taxon>Rhodobacterales</taxon>
        <taxon>Paracoccaceae</taxon>
        <taxon>Pelagovum</taxon>
    </lineage>
</organism>
<name>A0A5C5GAA6_9RHOB</name>
<reference evidence="3 4" key="1">
    <citation type="submission" date="2019-06" db="EMBL/GenBank/DDBJ databases">
        <title>Genome of new Rhodobacteraceae sp. SM1903.</title>
        <authorList>
            <person name="Ren X."/>
        </authorList>
    </citation>
    <scope>NUCLEOTIDE SEQUENCE [LARGE SCALE GENOMIC DNA]</scope>
    <source>
        <strain evidence="3 4">SM1903</strain>
    </source>
</reference>
<dbReference type="OrthoDB" id="4146344at2"/>
<accession>A0A5C5GAA6</accession>
<keyword evidence="4" id="KW-1185">Reference proteome</keyword>
<dbReference type="AlphaFoldDB" id="A0A5C5GAA6"/>
<dbReference type="Proteomes" id="UP000314011">
    <property type="component" value="Unassembled WGS sequence"/>
</dbReference>
<gene>
    <name evidence="3" type="ORF">FHY64_17495</name>
</gene>
<proteinExistence type="predicted"/>
<dbReference type="InterPro" id="IPR018640">
    <property type="entry name" value="DUF2063"/>
</dbReference>
<feature type="region of interest" description="Disordered" evidence="1">
    <location>
        <begin position="1"/>
        <end position="26"/>
    </location>
</feature>
<evidence type="ECO:0000313" key="4">
    <source>
        <dbReference type="Proteomes" id="UP000314011"/>
    </source>
</evidence>
<comment type="caution">
    <text evidence="3">The sequence shown here is derived from an EMBL/GenBank/DDBJ whole genome shotgun (WGS) entry which is preliminary data.</text>
</comment>
<dbReference type="RefSeq" id="WP_140197166.1">
    <property type="nucleotide sequence ID" value="NZ_CP065915.1"/>
</dbReference>
<dbReference type="InterPro" id="IPR044922">
    <property type="entry name" value="DUF2063_N_sf"/>
</dbReference>
<evidence type="ECO:0000256" key="1">
    <source>
        <dbReference type="SAM" id="MobiDB-lite"/>
    </source>
</evidence>
<dbReference type="Pfam" id="PF09836">
    <property type="entry name" value="DUF2063"/>
    <property type="match status" value="1"/>
</dbReference>
<feature type="domain" description="Putative DNA-binding" evidence="2">
    <location>
        <begin position="3"/>
        <end position="93"/>
    </location>
</feature>
<dbReference type="EMBL" id="VFFF01000003">
    <property type="protein sequence ID" value="TNY30900.1"/>
    <property type="molecule type" value="Genomic_DNA"/>
</dbReference>
<sequence>MEQATFTEALLDPARKAPPGLSGPGGHPAVRRFDVYRNNVAVGLTDALRSAFPVVRKLVGDAFFDAMAGEALRRHPPRDPLMMHYGADMPAFLEHFPPAAGLPYLPDVARLELALRRAYHAADAEPVAPDALQAIPAPALGVVRLKLAPSVSVVASRYPVVSIWRANMVAGAPPVRPGAEAALVTRPGFDPQVDPLAPEGLRFVEALRDGLPLEAAADHAGGHIGDTLGLLLSRHAVVEIAT</sequence>
<evidence type="ECO:0000313" key="3">
    <source>
        <dbReference type="EMBL" id="TNY30900.1"/>
    </source>
</evidence>
<evidence type="ECO:0000259" key="2">
    <source>
        <dbReference type="Pfam" id="PF09836"/>
    </source>
</evidence>
<protein>
    <submittedName>
        <fullName evidence="3">DUF2063 domain-containing protein</fullName>
    </submittedName>
</protein>